<evidence type="ECO:0000313" key="2">
    <source>
        <dbReference type="EMBL" id="KAJ3612736.1"/>
    </source>
</evidence>
<organism evidence="2 3">
    <name type="scientific">Muraenolepis orangiensis</name>
    <name type="common">Patagonian moray cod</name>
    <dbReference type="NCBI Taxonomy" id="630683"/>
    <lineage>
        <taxon>Eukaryota</taxon>
        <taxon>Metazoa</taxon>
        <taxon>Chordata</taxon>
        <taxon>Craniata</taxon>
        <taxon>Vertebrata</taxon>
        <taxon>Euteleostomi</taxon>
        <taxon>Actinopterygii</taxon>
        <taxon>Neopterygii</taxon>
        <taxon>Teleostei</taxon>
        <taxon>Neoteleostei</taxon>
        <taxon>Acanthomorphata</taxon>
        <taxon>Zeiogadaria</taxon>
        <taxon>Gadariae</taxon>
        <taxon>Gadiformes</taxon>
        <taxon>Muraenolepidoidei</taxon>
        <taxon>Muraenolepididae</taxon>
        <taxon>Muraenolepis</taxon>
    </lineage>
</organism>
<comment type="caution">
    <text evidence="2">The sequence shown here is derived from an EMBL/GenBank/DDBJ whole genome shotgun (WGS) entry which is preliminary data.</text>
</comment>
<feature type="region of interest" description="Disordered" evidence="1">
    <location>
        <begin position="178"/>
        <end position="238"/>
    </location>
</feature>
<dbReference type="Proteomes" id="UP001148018">
    <property type="component" value="Unassembled WGS sequence"/>
</dbReference>
<accession>A0A9Q0EVY6</accession>
<protein>
    <submittedName>
        <fullName evidence="2">Uncharacterized protein</fullName>
    </submittedName>
</protein>
<dbReference type="OrthoDB" id="8907274at2759"/>
<gene>
    <name evidence="2" type="ORF">NHX12_018994</name>
</gene>
<evidence type="ECO:0000256" key="1">
    <source>
        <dbReference type="SAM" id="MobiDB-lite"/>
    </source>
</evidence>
<name>A0A9Q0EVY6_9TELE</name>
<feature type="compositionally biased region" description="Low complexity" evidence="1">
    <location>
        <begin position="186"/>
        <end position="207"/>
    </location>
</feature>
<sequence length="379" mass="40697">MRLISASSPLRRRQTLSEAVYAVGNFKASEEDSPGPPRQVSALQKDHQLRVLSQHSLYRKTARSSESREDRREKASLASLKRASADVELLAPRGPMGKETMVTFSNTLPRAANGGSPVSPRSRQLSAKTRAKWLSLTDGGGAKDPGAGPIAVSTPRVPSSIPGQLPSQPRIMQVIAMSKQQAHGGPMASSSPPKSSDTGSSHSSESPYYRLPSDRDSGGGSNPGSNPGSIVTVDAHAPHHPVVRVSTAANGKPWEWRNTISGHMISGGVDASSSSSVAAMAGGLGDKHHHHHRSGAGLQRQDPISQYRDYRTLPAKKDFHHHSIHTVLPPPPHPDLLMDTHGHAPLGRSSTLPRRPAVSGHGHPEQEHYYRAMQDERML</sequence>
<feature type="region of interest" description="Disordered" evidence="1">
    <location>
        <begin position="107"/>
        <end position="166"/>
    </location>
</feature>
<proteinExistence type="predicted"/>
<reference evidence="2" key="1">
    <citation type="submission" date="2022-07" db="EMBL/GenBank/DDBJ databases">
        <title>Chromosome-level genome of Muraenolepis orangiensis.</title>
        <authorList>
            <person name="Kim J."/>
        </authorList>
    </citation>
    <scope>NUCLEOTIDE SEQUENCE</scope>
    <source>
        <strain evidence="2">KU_S4_2022</strain>
        <tissue evidence="2">Muscle</tissue>
    </source>
</reference>
<feature type="region of interest" description="Disordered" evidence="1">
    <location>
        <begin position="27"/>
        <end position="79"/>
    </location>
</feature>
<dbReference type="AlphaFoldDB" id="A0A9Q0EVY6"/>
<feature type="compositionally biased region" description="Basic and acidic residues" evidence="1">
    <location>
        <begin position="63"/>
        <end position="75"/>
    </location>
</feature>
<feature type="region of interest" description="Disordered" evidence="1">
    <location>
        <begin position="347"/>
        <end position="367"/>
    </location>
</feature>
<dbReference type="EMBL" id="JANIIK010000035">
    <property type="protein sequence ID" value="KAJ3612736.1"/>
    <property type="molecule type" value="Genomic_DNA"/>
</dbReference>
<evidence type="ECO:0000313" key="3">
    <source>
        <dbReference type="Proteomes" id="UP001148018"/>
    </source>
</evidence>
<keyword evidence="3" id="KW-1185">Reference proteome</keyword>